<evidence type="ECO:0000313" key="1">
    <source>
        <dbReference type="EMBL" id="JAH74631.1"/>
    </source>
</evidence>
<proteinExistence type="predicted"/>
<reference evidence="1" key="1">
    <citation type="submission" date="2014-11" db="EMBL/GenBank/DDBJ databases">
        <authorList>
            <person name="Amaro Gonzalez C."/>
        </authorList>
    </citation>
    <scope>NUCLEOTIDE SEQUENCE</scope>
</reference>
<sequence length="24" mass="2766">MLMHRPPSLIADDAAGKLRAWRFL</sequence>
<dbReference type="AlphaFoldDB" id="A0A0E9V9D4"/>
<name>A0A0E9V9D4_ANGAN</name>
<reference evidence="1" key="2">
    <citation type="journal article" date="2015" name="Fish Shellfish Immunol.">
        <title>Early steps in the European eel (Anguilla anguilla)-Vibrio vulnificus interaction in the gills: Role of the RtxA13 toxin.</title>
        <authorList>
            <person name="Callol A."/>
            <person name="Pajuelo D."/>
            <person name="Ebbesson L."/>
            <person name="Teles M."/>
            <person name="MacKenzie S."/>
            <person name="Amaro C."/>
        </authorList>
    </citation>
    <scope>NUCLEOTIDE SEQUENCE</scope>
</reference>
<accession>A0A0E9V9D4</accession>
<organism evidence="1">
    <name type="scientific">Anguilla anguilla</name>
    <name type="common">European freshwater eel</name>
    <name type="synonym">Muraena anguilla</name>
    <dbReference type="NCBI Taxonomy" id="7936"/>
    <lineage>
        <taxon>Eukaryota</taxon>
        <taxon>Metazoa</taxon>
        <taxon>Chordata</taxon>
        <taxon>Craniata</taxon>
        <taxon>Vertebrata</taxon>
        <taxon>Euteleostomi</taxon>
        <taxon>Actinopterygii</taxon>
        <taxon>Neopterygii</taxon>
        <taxon>Teleostei</taxon>
        <taxon>Anguilliformes</taxon>
        <taxon>Anguillidae</taxon>
        <taxon>Anguilla</taxon>
    </lineage>
</organism>
<dbReference type="EMBL" id="GBXM01033946">
    <property type="protein sequence ID" value="JAH74631.1"/>
    <property type="molecule type" value="Transcribed_RNA"/>
</dbReference>
<protein>
    <submittedName>
        <fullName evidence="1">Uncharacterized protein</fullName>
    </submittedName>
</protein>